<keyword evidence="5" id="KW-1185">Reference proteome</keyword>
<proteinExistence type="inferred from homology"/>
<dbReference type="GO" id="GO:0016853">
    <property type="term" value="F:isomerase activity"/>
    <property type="evidence" value="ECO:0007669"/>
    <property type="project" value="UniProtKB-KW"/>
</dbReference>
<dbReference type="InterPro" id="IPR036237">
    <property type="entry name" value="Xyl_isomerase-like_sf"/>
</dbReference>
<evidence type="ECO:0000256" key="1">
    <source>
        <dbReference type="ARBA" id="ARBA00023235"/>
    </source>
</evidence>
<evidence type="ECO:0000313" key="5">
    <source>
        <dbReference type="Proteomes" id="UP001597541"/>
    </source>
</evidence>
<organism evidence="4 5">
    <name type="scientific">Paenibacillus gansuensis</name>
    <dbReference type="NCBI Taxonomy" id="306542"/>
    <lineage>
        <taxon>Bacteria</taxon>
        <taxon>Bacillati</taxon>
        <taxon>Bacillota</taxon>
        <taxon>Bacilli</taxon>
        <taxon>Bacillales</taxon>
        <taxon>Paenibacillaceae</taxon>
        <taxon>Paenibacillus</taxon>
    </lineage>
</organism>
<dbReference type="PANTHER" id="PTHR43489:SF3">
    <property type="entry name" value="XYLOSE ISOMERASE DOMAIN PROTEIN TIM BARREL"/>
    <property type="match status" value="1"/>
</dbReference>
<name>A0ABW5PAN2_9BACL</name>
<protein>
    <submittedName>
        <fullName evidence="4">Hydroxypyruvate isomerase family protein</fullName>
    </submittedName>
</protein>
<dbReference type="PIRSF" id="PIRSF006241">
    <property type="entry name" value="HyI"/>
    <property type="match status" value="1"/>
</dbReference>
<feature type="domain" description="Xylose isomerase-like TIM barrel" evidence="3">
    <location>
        <begin position="22"/>
        <end position="244"/>
    </location>
</feature>
<dbReference type="SUPFAM" id="SSF51658">
    <property type="entry name" value="Xylose isomerase-like"/>
    <property type="match status" value="1"/>
</dbReference>
<dbReference type="Pfam" id="PF01261">
    <property type="entry name" value="AP_endonuc_2"/>
    <property type="match status" value="1"/>
</dbReference>
<dbReference type="InterPro" id="IPR050417">
    <property type="entry name" value="Sugar_Epim/Isomerase"/>
</dbReference>
<reference evidence="5" key="1">
    <citation type="journal article" date="2019" name="Int. J. Syst. Evol. Microbiol.">
        <title>The Global Catalogue of Microorganisms (GCM) 10K type strain sequencing project: providing services to taxonomists for standard genome sequencing and annotation.</title>
        <authorList>
            <consortium name="The Broad Institute Genomics Platform"/>
            <consortium name="The Broad Institute Genome Sequencing Center for Infectious Disease"/>
            <person name="Wu L."/>
            <person name="Ma J."/>
        </authorList>
    </citation>
    <scope>NUCLEOTIDE SEQUENCE [LARGE SCALE GENOMIC DNA]</scope>
    <source>
        <strain evidence="5">KCTC 3950</strain>
    </source>
</reference>
<dbReference type="RefSeq" id="WP_377599794.1">
    <property type="nucleotide sequence ID" value="NZ_JBHUME010000002.1"/>
</dbReference>
<dbReference type="Gene3D" id="3.20.20.150">
    <property type="entry name" value="Divalent-metal-dependent TIM barrel enzymes"/>
    <property type="match status" value="1"/>
</dbReference>
<dbReference type="InterPro" id="IPR026040">
    <property type="entry name" value="HyI-like"/>
</dbReference>
<dbReference type="EMBL" id="JBHUME010000002">
    <property type="protein sequence ID" value="MFD2611302.1"/>
    <property type="molecule type" value="Genomic_DNA"/>
</dbReference>
<gene>
    <name evidence="4" type="ORF">ACFSUF_02570</name>
</gene>
<evidence type="ECO:0000256" key="2">
    <source>
        <dbReference type="PIRNR" id="PIRNR006241"/>
    </source>
</evidence>
<evidence type="ECO:0000313" key="4">
    <source>
        <dbReference type="EMBL" id="MFD2611302.1"/>
    </source>
</evidence>
<comment type="similarity">
    <text evidence="2">Belongs to the hyi family.</text>
</comment>
<evidence type="ECO:0000259" key="3">
    <source>
        <dbReference type="Pfam" id="PF01261"/>
    </source>
</evidence>
<comment type="caution">
    <text evidence="4">The sequence shown here is derived from an EMBL/GenBank/DDBJ whole genome shotgun (WGS) entry which is preliminary data.</text>
</comment>
<keyword evidence="1 2" id="KW-0413">Isomerase</keyword>
<sequence length="257" mass="28731">MKFSVCIDAVYSGADLEESLASIQKLGFRTFEFWTWWDKDIDRLNEARKRLGLNISCFCTKFISLVDESQRAAYLEGLSESIETAKKLGCTKLITQVGNELEGVAREVQRQALTEGLKAGVPMLEEAGITLLVEPLNLKVDHAGYFLSRSDEAFEIIREVNSSNVKLLFDIYHQQITEGDLIRSIQANVEVIGHFHAAGHPGRHELHTGEIHYSAVFEAIRATRYDGDVGLEYFPTEEPEKGLARLTESAYSAVSEG</sequence>
<dbReference type="InterPro" id="IPR013022">
    <property type="entry name" value="Xyl_isomerase-like_TIM-brl"/>
</dbReference>
<dbReference type="Proteomes" id="UP001597541">
    <property type="component" value="Unassembled WGS sequence"/>
</dbReference>
<dbReference type="PANTHER" id="PTHR43489">
    <property type="entry name" value="ISOMERASE"/>
    <property type="match status" value="1"/>
</dbReference>
<accession>A0ABW5PAN2</accession>